<dbReference type="InterPro" id="IPR045394">
    <property type="entry name" value="Abhydrolase_dom"/>
</dbReference>
<keyword evidence="1" id="KW-0732">Signal</keyword>
<evidence type="ECO:0000313" key="4">
    <source>
        <dbReference type="Proteomes" id="UP001361239"/>
    </source>
</evidence>
<dbReference type="EMBL" id="JBBHJZ010000002">
    <property type="protein sequence ID" value="MEJ5977238.1"/>
    <property type="molecule type" value="Genomic_DNA"/>
</dbReference>
<dbReference type="RefSeq" id="WP_339587179.1">
    <property type="nucleotide sequence ID" value="NZ_JBBHJZ010000002.1"/>
</dbReference>
<reference evidence="3 4" key="1">
    <citation type="submission" date="2024-03" db="EMBL/GenBank/DDBJ databases">
        <authorList>
            <person name="Jo J.-H."/>
        </authorList>
    </citation>
    <scope>NUCLEOTIDE SEQUENCE [LARGE SCALE GENOMIC DNA]</scope>
    <source>
        <strain evidence="3 4">PS1R-30</strain>
    </source>
</reference>
<feature type="chain" id="PRO_5046276679" evidence="1">
    <location>
        <begin position="30"/>
        <end position="504"/>
    </location>
</feature>
<sequence>MPVSITRRIRHALYAAAAGMALMTAPVSAAPEAPRPQVTAVPGKPNLMIGAYDLATLGYQVDEYFIAGNATSYRLSGQPEASGVWTAQPDAAAPYVTRVVVIRPSDPLKFNGTALVEWFNVTAGQDTPADWMVAHREMLRKGYAYVGVSAQKVGVEGGDSIMGQGVSLKKADPKRYGTLAHPGDAWSYDIFSQAGALLKTQRAGGLLGPLVPRKVIGIGESQSAAFLTTYVNAIDRLARVYDGFLIHSRFGSGAAIDGTRMTAGQGLVPDHVRFRPDLRVPVLTVITETDLLGARLPGYHASRRLDDRRLRVWEVAGTAHADNYLFMGAFTDSGLKRPEELARIFVPSLNSPMGKLAKPLNPGMAHHYVVQGALAALNDWVRTGRAPASTPLLTLATGGKPGETASLALDANGLAKGGVRTPWVDAPTIRLSGKGDPNSFIGMLGGSGEPMTKAELEKLYPHGREDYLRRFTTALDAAIAAGHIVREDRAEILAIAAINYDTAP</sequence>
<evidence type="ECO:0000256" key="1">
    <source>
        <dbReference type="SAM" id="SignalP"/>
    </source>
</evidence>
<organism evidence="3 4">
    <name type="scientific">Novosphingobium anseongense</name>
    <dbReference type="NCBI Taxonomy" id="3133436"/>
    <lineage>
        <taxon>Bacteria</taxon>
        <taxon>Pseudomonadati</taxon>
        <taxon>Pseudomonadota</taxon>
        <taxon>Alphaproteobacteria</taxon>
        <taxon>Sphingomonadales</taxon>
        <taxon>Sphingomonadaceae</taxon>
        <taxon>Novosphingobium</taxon>
    </lineage>
</organism>
<feature type="domain" description="Alpha/beta hydrolase" evidence="2">
    <location>
        <begin position="41"/>
        <end position="494"/>
    </location>
</feature>
<name>A0ABU8RW99_9SPHN</name>
<gene>
    <name evidence="3" type="ORF">WG901_11365</name>
</gene>
<protein>
    <submittedName>
        <fullName evidence="3">Alpha/beta hydrolase domain-containing protein</fullName>
    </submittedName>
</protein>
<dbReference type="GO" id="GO:0016787">
    <property type="term" value="F:hydrolase activity"/>
    <property type="evidence" value="ECO:0007669"/>
    <property type="project" value="UniProtKB-KW"/>
</dbReference>
<dbReference type="Proteomes" id="UP001361239">
    <property type="component" value="Unassembled WGS sequence"/>
</dbReference>
<dbReference type="Pfam" id="PF20091">
    <property type="entry name" value="Abhydrolase_10"/>
    <property type="match status" value="1"/>
</dbReference>
<comment type="caution">
    <text evidence="3">The sequence shown here is derived from an EMBL/GenBank/DDBJ whole genome shotgun (WGS) entry which is preliminary data.</text>
</comment>
<evidence type="ECO:0000313" key="3">
    <source>
        <dbReference type="EMBL" id="MEJ5977238.1"/>
    </source>
</evidence>
<keyword evidence="3" id="KW-0378">Hydrolase</keyword>
<feature type="signal peptide" evidence="1">
    <location>
        <begin position="1"/>
        <end position="29"/>
    </location>
</feature>
<proteinExistence type="predicted"/>
<keyword evidence="4" id="KW-1185">Reference proteome</keyword>
<evidence type="ECO:0000259" key="2">
    <source>
        <dbReference type="Pfam" id="PF20091"/>
    </source>
</evidence>
<accession>A0ABU8RW99</accession>